<evidence type="ECO:0000313" key="4">
    <source>
        <dbReference type="Proteomes" id="UP001634393"/>
    </source>
</evidence>
<reference evidence="3 4" key="1">
    <citation type="submission" date="2024-12" db="EMBL/GenBank/DDBJ databases">
        <title>The unique morphological basis and parallel evolutionary history of personate flowers in Penstemon.</title>
        <authorList>
            <person name="Depatie T.H."/>
            <person name="Wessinger C.A."/>
        </authorList>
    </citation>
    <scope>NUCLEOTIDE SEQUENCE [LARGE SCALE GENOMIC DNA]</scope>
    <source>
        <strain evidence="3">WTNN_2</strain>
        <tissue evidence="3">Leaf</tissue>
    </source>
</reference>
<dbReference type="InterPro" id="IPR057939">
    <property type="entry name" value="TRF2_HOY1_PH"/>
</dbReference>
<comment type="caution">
    <text evidence="3">The sequence shown here is derived from an EMBL/GenBank/DDBJ whole genome shotgun (WGS) entry which is preliminary data.</text>
</comment>
<dbReference type="Proteomes" id="UP001634393">
    <property type="component" value="Unassembled WGS sequence"/>
</dbReference>
<organism evidence="3 4">
    <name type="scientific">Penstemon smallii</name>
    <dbReference type="NCBI Taxonomy" id="265156"/>
    <lineage>
        <taxon>Eukaryota</taxon>
        <taxon>Viridiplantae</taxon>
        <taxon>Streptophyta</taxon>
        <taxon>Embryophyta</taxon>
        <taxon>Tracheophyta</taxon>
        <taxon>Spermatophyta</taxon>
        <taxon>Magnoliopsida</taxon>
        <taxon>eudicotyledons</taxon>
        <taxon>Gunneridae</taxon>
        <taxon>Pentapetalae</taxon>
        <taxon>asterids</taxon>
        <taxon>lamiids</taxon>
        <taxon>Lamiales</taxon>
        <taxon>Plantaginaceae</taxon>
        <taxon>Cheloneae</taxon>
        <taxon>Penstemon</taxon>
    </lineage>
</organism>
<dbReference type="AlphaFoldDB" id="A0ABD3RPL9"/>
<dbReference type="PANTHER" id="PTHR33494">
    <property type="entry name" value="OS02G0793800 PROTEIN"/>
    <property type="match status" value="1"/>
</dbReference>
<evidence type="ECO:0000259" key="2">
    <source>
        <dbReference type="Pfam" id="PF24818"/>
    </source>
</evidence>
<protein>
    <recommendedName>
        <fullName evidence="2">TRF2/HOY1 PH-like domain-containing protein</fullName>
    </recommendedName>
</protein>
<keyword evidence="4" id="KW-1185">Reference proteome</keyword>
<dbReference type="EMBL" id="JBJXBP010000008">
    <property type="protein sequence ID" value="KAL3814634.1"/>
    <property type="molecule type" value="Genomic_DNA"/>
</dbReference>
<feature type="domain" description="TRF2/HOY1 PH-like" evidence="2">
    <location>
        <begin position="121"/>
        <end position="242"/>
    </location>
</feature>
<accession>A0ABD3RPL9</accession>
<evidence type="ECO:0000256" key="1">
    <source>
        <dbReference type="SAM" id="MobiDB-lite"/>
    </source>
</evidence>
<feature type="compositionally biased region" description="Polar residues" evidence="1">
    <location>
        <begin position="297"/>
        <end position="307"/>
    </location>
</feature>
<sequence length="307" mass="34729">MSESDRTVFLNEKEEGYGGDFTSQDLVNNQYFESHAEFQNSDESVSKKIRLSEEFNHQEGDGDSSAESSPLGLTLRKTPSFLSLLETKLSKGKQEIDRISYNERSRTNIHDLGYEKLKASNFPAVQIKIGAWQRISKHEGDLVAKLYYAKRKIVWEVLGGALKSKIEIHWSNIIAIRGIIADENEPGILEIELNEPPLFYRETNPQPRKHTLWQQASDFTGGQAPRILDKHYEKLLQCDKQLFDLSQKPFPSQQSPYFQNFFTTTTSDLFSLNFNGPGPGSGSGFPFQQYPRPPTPNSSLLLSATGT</sequence>
<name>A0ABD3RPL9_9LAMI</name>
<feature type="region of interest" description="Disordered" evidence="1">
    <location>
        <begin position="1"/>
        <end position="22"/>
    </location>
</feature>
<proteinExistence type="predicted"/>
<gene>
    <name evidence="3" type="ORF">ACJIZ3_015902</name>
</gene>
<evidence type="ECO:0000313" key="3">
    <source>
        <dbReference type="EMBL" id="KAL3814634.1"/>
    </source>
</evidence>
<dbReference type="PANTHER" id="PTHR33494:SF5">
    <property type="entry name" value="F10A16.6 PROTEIN"/>
    <property type="match status" value="1"/>
</dbReference>
<feature type="compositionally biased region" description="Basic and acidic residues" evidence="1">
    <location>
        <begin position="1"/>
        <end position="16"/>
    </location>
</feature>
<feature type="region of interest" description="Disordered" evidence="1">
    <location>
        <begin position="281"/>
        <end position="307"/>
    </location>
</feature>
<dbReference type="Pfam" id="PF24818">
    <property type="entry name" value="PH_TRF2_HOY1"/>
    <property type="match status" value="1"/>
</dbReference>